<comment type="caution">
    <text evidence="2">The sequence shown here is derived from an EMBL/GenBank/DDBJ whole genome shotgun (WGS) entry which is preliminary data.</text>
</comment>
<proteinExistence type="predicted"/>
<sequence>MNLQQLEGISDELDLIYSLFAEEMLQSMHSSDYIVMTINPQYNDSTSNMRVTEWLSSFCENQSIISNAFFYATFSEMVYSSSRTVMELNAFPRRDVIHRYMEQEDLPGIYYQREKSWRLFSYTPTQVYLITEMTTPVLVSLMFCQLDLQGLQDLILARVNLPDSEISVYNEEGNGILVQAGTPENVNPMSLQSADEEGMFGDYYYFVSEETGWIFLKPMGNMMGSAQVPFLIRTLPLILVVYILFSIAAALYISRNVYRPIRYLMKMAGSTSAIDSGNQNEIDYLNLVWSRSHEEREAQKRIMKEVSDDVVKQLLRDLIENRLDSNARIEDTLNKIDMLELIQGNYIVIIFSMVPPSDRTPNSVEMALYSRSIEQMLLRKEEAPYRIYPLTLRENALLGVISCDRSVSIARMGSYCDDIIAFIQTQVKDLPFGLIISKGRICQGLVYLTYSYQEALRDIQYQLQGSSEQENEGKTTEEIIYRARYYFR</sequence>
<evidence type="ECO:0000313" key="2">
    <source>
        <dbReference type="EMBL" id="MCC2231334.1"/>
    </source>
</evidence>
<evidence type="ECO:0000313" key="3">
    <source>
        <dbReference type="Proteomes" id="UP001198182"/>
    </source>
</evidence>
<keyword evidence="1" id="KW-1133">Transmembrane helix</keyword>
<gene>
    <name evidence="2" type="ORF">LKD81_10055</name>
</gene>
<feature type="transmembrane region" description="Helical" evidence="1">
    <location>
        <begin position="230"/>
        <end position="253"/>
    </location>
</feature>
<reference evidence="2" key="1">
    <citation type="submission" date="2021-10" db="EMBL/GenBank/DDBJ databases">
        <title>Anaerobic single-cell dispensing facilitates the cultivation of human gut bacteria.</title>
        <authorList>
            <person name="Afrizal A."/>
        </authorList>
    </citation>
    <scope>NUCLEOTIDE SEQUENCE</scope>
    <source>
        <strain evidence="2">CLA-AA-H215</strain>
    </source>
</reference>
<keyword evidence="1" id="KW-0812">Transmembrane</keyword>
<accession>A0AAE3EAZ5</accession>
<protein>
    <submittedName>
        <fullName evidence="2">Uncharacterized protein</fullName>
    </submittedName>
</protein>
<dbReference type="AlphaFoldDB" id="A0AAE3EAZ5"/>
<dbReference type="EMBL" id="JAJEQR010000027">
    <property type="protein sequence ID" value="MCC2231334.1"/>
    <property type="molecule type" value="Genomic_DNA"/>
</dbReference>
<organism evidence="2 3">
    <name type="scientific">Hominifimenecus microfluidus</name>
    <dbReference type="NCBI Taxonomy" id="2885348"/>
    <lineage>
        <taxon>Bacteria</taxon>
        <taxon>Bacillati</taxon>
        <taxon>Bacillota</taxon>
        <taxon>Clostridia</taxon>
        <taxon>Lachnospirales</taxon>
        <taxon>Lachnospiraceae</taxon>
        <taxon>Hominifimenecus</taxon>
    </lineage>
</organism>
<evidence type="ECO:0000256" key="1">
    <source>
        <dbReference type="SAM" id="Phobius"/>
    </source>
</evidence>
<keyword evidence="1" id="KW-0472">Membrane</keyword>
<dbReference type="Proteomes" id="UP001198182">
    <property type="component" value="Unassembled WGS sequence"/>
</dbReference>
<keyword evidence="3" id="KW-1185">Reference proteome</keyword>
<dbReference type="RefSeq" id="WP_308453853.1">
    <property type="nucleotide sequence ID" value="NZ_JAJEQR010000027.1"/>
</dbReference>
<name>A0AAE3EAZ5_9FIRM</name>